<proteinExistence type="predicted"/>
<dbReference type="AlphaFoldDB" id="A0A4D8PG59"/>
<sequence length="93" mass="10439">MDANWSELASTDYAVQWTPAAKLHPLFRKFAQLAFRNPLELKDFRNEMRRLAGLPNSRVYHAVWIGGNHFFRLGQADMAGGKAKLGLVLGGKP</sequence>
<reference evidence="1 2" key="1">
    <citation type="submission" date="2018-09" db="EMBL/GenBank/DDBJ databases">
        <title>Whole genome based analysis of evolution and adaptive divergence in Indian and Brazilian strains of Azospirillum brasilense.</title>
        <authorList>
            <person name="Singh C."/>
            <person name="Tripathi A.K."/>
        </authorList>
    </citation>
    <scope>NUCLEOTIDE SEQUENCE [LARGE SCALE GENOMIC DNA]</scope>
    <source>
        <strain evidence="1 2">MTCC4035</strain>
    </source>
</reference>
<dbReference type="EMBL" id="CP032321">
    <property type="protein sequence ID" value="QCN95327.1"/>
    <property type="molecule type" value="Genomic_DNA"/>
</dbReference>
<name>A0A4D8PG59_9PROT</name>
<accession>A0A4D8PG59</accession>
<organism evidence="1 2">
    <name type="scientific">Azospirillum argentinense</name>
    <dbReference type="NCBI Taxonomy" id="2970906"/>
    <lineage>
        <taxon>Bacteria</taxon>
        <taxon>Pseudomonadati</taxon>
        <taxon>Pseudomonadota</taxon>
        <taxon>Alphaproteobacteria</taxon>
        <taxon>Rhodospirillales</taxon>
        <taxon>Azospirillaceae</taxon>
        <taxon>Azospirillum</taxon>
    </lineage>
</organism>
<evidence type="ECO:0000313" key="1">
    <source>
        <dbReference type="EMBL" id="QCN95327.1"/>
    </source>
</evidence>
<evidence type="ECO:0000313" key="2">
    <source>
        <dbReference type="Proteomes" id="UP000298595"/>
    </source>
</evidence>
<dbReference type="KEGG" id="aare:D3093_08695"/>
<gene>
    <name evidence="1" type="ORF">D3093_08695</name>
</gene>
<dbReference type="RefSeq" id="WP_137115235.1">
    <property type="nucleotide sequence ID" value="NZ_CP032321.1"/>
</dbReference>
<protein>
    <submittedName>
        <fullName evidence="1">Uncharacterized protein</fullName>
    </submittedName>
</protein>
<dbReference type="Proteomes" id="UP000298595">
    <property type="component" value="Chromosome"/>
</dbReference>